<dbReference type="PANTHER" id="PTHR13847:SF150">
    <property type="entry name" value="OXIDOREDUCTASE TDA3-RELATED"/>
    <property type="match status" value="1"/>
</dbReference>
<feature type="domain" description="FAD dependent oxidoreductase" evidence="1">
    <location>
        <begin position="18"/>
        <end position="388"/>
    </location>
</feature>
<dbReference type="Proteomes" id="UP000836402">
    <property type="component" value="Unassembled WGS sequence"/>
</dbReference>
<dbReference type="PANTHER" id="PTHR13847">
    <property type="entry name" value="SARCOSINE DEHYDROGENASE-RELATED"/>
    <property type="match status" value="1"/>
</dbReference>
<dbReference type="InterPro" id="IPR036188">
    <property type="entry name" value="FAD/NAD-bd_sf"/>
</dbReference>
<dbReference type="Gene3D" id="3.50.50.60">
    <property type="entry name" value="FAD/NAD(P)-binding domain"/>
    <property type="match status" value="1"/>
</dbReference>
<dbReference type="EMBL" id="CAJHJG010000588">
    <property type="protein sequence ID" value="CAD6904046.1"/>
    <property type="molecule type" value="Genomic_DNA"/>
</dbReference>
<dbReference type="GO" id="GO:0005829">
    <property type="term" value="C:cytosol"/>
    <property type="evidence" value="ECO:0007669"/>
    <property type="project" value="GOC"/>
</dbReference>
<comment type="caution">
    <text evidence="3">The sequence shown here is derived from an EMBL/GenBank/DDBJ whole genome shotgun (WGS) entry which is preliminary data.</text>
</comment>
<dbReference type="Gene3D" id="3.30.9.10">
    <property type="entry name" value="D-Amino Acid Oxidase, subunit A, domain 2"/>
    <property type="match status" value="1"/>
</dbReference>
<reference evidence="3" key="1">
    <citation type="submission" date="2016-04" db="EMBL/GenBank/DDBJ databases">
        <authorList>
            <person name="Nguyen H.D."/>
            <person name="Kesanakurti P."/>
            <person name="Cullis J."/>
            <person name="Levesque C.A."/>
            <person name="Hambleton S."/>
        </authorList>
    </citation>
    <scope>NUCLEOTIDE SEQUENCE</scope>
    <source>
        <strain evidence="3">DAOMC 238032</strain>
    </source>
</reference>
<dbReference type="AlphaFoldDB" id="A0A177UV10"/>
<name>A0A177UV10_9BASI</name>
<protein>
    <recommendedName>
        <fullName evidence="1">FAD dependent oxidoreductase domain-containing protein</fullName>
    </recommendedName>
</protein>
<dbReference type="Proteomes" id="UP000077671">
    <property type="component" value="Unassembled WGS sequence"/>
</dbReference>
<sequence length="410" mass="43890">MVAAAAAASPVPVPERHIVVVGGGVIGAATAYYLASHPGRHAARITVCETSYLIAPGASSKSGGFLASDWHDHGTASLAALSFRLHSELAEEHDGEARWAYRRLKTYEADIDNTIPPQHHDVRELDWIDPRVLASELDLLGDESTTAQVTPGLLSIFLLEHARDRLDVDLLLGTAVRSIHTGDDGRVTSLTVSREGDVVDEIQATDIIVCAGPWTGAFFKVAIDPTSPLQRLPFVKTASRIGGQRAHSIVVRGTRPVGNHALFVNKISYLAARSATKAGNPELYCRPDGTVYVCGAPDGEELPHTADDVDFSERQVEKLIEQTAVVAPQVFGPDAEIVVRQACFLPMSEATKNPIINFSQQHGLGVAAGHTCWGITLSLGTGKVMAELIFDGRAHSADIRALDGLKVRAE</sequence>
<dbReference type="EMBL" id="LWDD02000311">
    <property type="protein sequence ID" value="KAE8261855.1"/>
    <property type="molecule type" value="Genomic_DNA"/>
</dbReference>
<dbReference type="Pfam" id="PF01266">
    <property type="entry name" value="DAO"/>
    <property type="match status" value="1"/>
</dbReference>
<evidence type="ECO:0000259" key="1">
    <source>
        <dbReference type="Pfam" id="PF01266"/>
    </source>
</evidence>
<reference evidence="2" key="3">
    <citation type="submission" date="2020-10" db="EMBL/GenBank/DDBJ databases">
        <authorList>
            <person name="Sedaghatjoo S."/>
        </authorList>
    </citation>
    <scope>NUCLEOTIDE SEQUENCE</scope>
    <source>
        <strain evidence="2">AZH3</strain>
    </source>
</reference>
<proteinExistence type="predicted"/>
<reference evidence="3" key="2">
    <citation type="journal article" date="2019" name="IMA Fungus">
        <title>Genome sequencing and comparison of five Tilletia species to identify candidate genes for the detection of regulated species infecting wheat.</title>
        <authorList>
            <person name="Nguyen H.D.T."/>
            <person name="Sultana T."/>
            <person name="Kesanakurti P."/>
            <person name="Hambleton S."/>
        </authorList>
    </citation>
    <scope>NUCLEOTIDE SEQUENCE</scope>
    <source>
        <strain evidence="3">DAOMC 238032</strain>
    </source>
</reference>
<evidence type="ECO:0000313" key="2">
    <source>
        <dbReference type="EMBL" id="CAD6904046.1"/>
    </source>
</evidence>
<evidence type="ECO:0000313" key="4">
    <source>
        <dbReference type="Proteomes" id="UP000077671"/>
    </source>
</evidence>
<evidence type="ECO:0000313" key="5">
    <source>
        <dbReference type="Proteomes" id="UP000836402"/>
    </source>
</evidence>
<keyword evidence="5" id="KW-1185">Reference proteome</keyword>
<gene>
    <name evidence="3" type="ORF">A4X03_0g2917</name>
    <name evidence="2" type="ORF">JKIAZH3_G7082</name>
</gene>
<dbReference type="GO" id="GO:0005770">
    <property type="term" value="C:late endosome"/>
    <property type="evidence" value="ECO:0007669"/>
    <property type="project" value="TreeGrafter"/>
</dbReference>
<dbReference type="InterPro" id="IPR006076">
    <property type="entry name" value="FAD-dep_OxRdtase"/>
</dbReference>
<accession>A0A177UV10</accession>
<dbReference type="GO" id="GO:0042147">
    <property type="term" value="P:retrograde transport, endosome to Golgi"/>
    <property type="evidence" value="ECO:0007669"/>
    <property type="project" value="TreeGrafter"/>
</dbReference>
<dbReference type="SUPFAM" id="SSF51905">
    <property type="entry name" value="FAD/NAD(P)-binding domain"/>
    <property type="match status" value="1"/>
</dbReference>
<evidence type="ECO:0000313" key="3">
    <source>
        <dbReference type="EMBL" id="KAE8261855.1"/>
    </source>
</evidence>
<organism evidence="3 4">
    <name type="scientific">Tilletia caries</name>
    <name type="common">wheat bunt fungus</name>
    <dbReference type="NCBI Taxonomy" id="13290"/>
    <lineage>
        <taxon>Eukaryota</taxon>
        <taxon>Fungi</taxon>
        <taxon>Dikarya</taxon>
        <taxon>Basidiomycota</taxon>
        <taxon>Ustilaginomycotina</taxon>
        <taxon>Exobasidiomycetes</taxon>
        <taxon>Tilletiales</taxon>
        <taxon>Tilletiaceae</taxon>
        <taxon>Tilletia</taxon>
    </lineage>
</organism>